<dbReference type="PANTHER" id="PTHR11104">
    <property type="entry name" value="AMINOGLYCOSIDE N3-ACETYLTRANSFERASE"/>
    <property type="match status" value="1"/>
</dbReference>
<keyword evidence="2 4" id="KW-0808">Transferase</keyword>
<dbReference type="InterPro" id="IPR003679">
    <property type="entry name" value="Amioglycoside_AcTrfase"/>
</dbReference>
<comment type="catalytic activity">
    <reaction evidence="4">
        <text>a 2-deoxystreptamine antibiotic + acetyl-CoA = an N(3)-acetyl-2-deoxystreptamine antibiotic + CoA + H(+)</text>
        <dbReference type="Rhea" id="RHEA:12665"/>
        <dbReference type="ChEBI" id="CHEBI:15378"/>
        <dbReference type="ChEBI" id="CHEBI:57287"/>
        <dbReference type="ChEBI" id="CHEBI:57288"/>
        <dbReference type="ChEBI" id="CHEBI:57921"/>
        <dbReference type="ChEBI" id="CHEBI:77452"/>
        <dbReference type="EC" id="2.3.1.81"/>
    </reaction>
</comment>
<keyword evidence="3 4" id="KW-0012">Acyltransferase</keyword>
<dbReference type="PANTHER" id="PTHR11104:SF0">
    <property type="entry name" value="SPBETA PROPHAGE-DERIVED AMINOGLYCOSIDE N(3')-ACETYLTRANSFERASE-LIKE PROTEIN YOKD"/>
    <property type="match status" value="1"/>
</dbReference>
<dbReference type="RefSeq" id="WP_185121996.1">
    <property type="nucleotide sequence ID" value="NZ_JACJVQ010000019.1"/>
</dbReference>
<evidence type="ECO:0000256" key="1">
    <source>
        <dbReference type="ARBA" id="ARBA00006383"/>
    </source>
</evidence>
<evidence type="ECO:0000313" key="6">
    <source>
        <dbReference type="Proteomes" id="UP000535838"/>
    </source>
</evidence>
<evidence type="ECO:0000313" key="5">
    <source>
        <dbReference type="EMBL" id="MBB6636793.1"/>
    </source>
</evidence>
<comment type="caution">
    <text evidence="5">The sequence shown here is derived from an EMBL/GenBank/DDBJ whole genome shotgun (WGS) entry which is preliminary data.</text>
</comment>
<dbReference type="Pfam" id="PF02522">
    <property type="entry name" value="Antibiotic_NAT"/>
    <property type="match status" value="1"/>
</dbReference>
<comment type="similarity">
    <text evidence="1 4">Belongs to the antibiotic N-acetyltransferase family.</text>
</comment>
<dbReference type="GO" id="GO:0046677">
    <property type="term" value="P:response to antibiotic"/>
    <property type="evidence" value="ECO:0007669"/>
    <property type="project" value="UniProtKB-KW"/>
</dbReference>
<evidence type="ECO:0000256" key="2">
    <source>
        <dbReference type="ARBA" id="ARBA00022679"/>
    </source>
</evidence>
<accession>A0A841SX16</accession>
<dbReference type="EC" id="2.3.1.-" evidence="4"/>
<dbReference type="AlphaFoldDB" id="A0A841SX16"/>
<dbReference type="InterPro" id="IPR028345">
    <property type="entry name" value="Antibiotic_NAT-like"/>
</dbReference>
<gene>
    <name evidence="5" type="ORF">H7B67_21920</name>
</gene>
<dbReference type="SUPFAM" id="SSF110710">
    <property type="entry name" value="TTHA0583/YokD-like"/>
    <property type="match status" value="1"/>
</dbReference>
<dbReference type="Proteomes" id="UP000535838">
    <property type="component" value="Unassembled WGS sequence"/>
</dbReference>
<dbReference type="GO" id="GO:0046353">
    <property type="term" value="F:aminoglycoside 3-N-acetyltransferase activity"/>
    <property type="evidence" value="ECO:0007669"/>
    <property type="project" value="UniProtKB-EC"/>
</dbReference>
<reference evidence="5 6" key="1">
    <citation type="submission" date="2020-08" db="EMBL/GenBank/DDBJ databases">
        <title>Cohnella phylogeny.</title>
        <authorList>
            <person name="Dunlap C."/>
        </authorList>
    </citation>
    <scope>NUCLEOTIDE SEQUENCE [LARGE SCALE GENOMIC DNA]</scope>
    <source>
        <strain evidence="5 6">DSM 25241</strain>
    </source>
</reference>
<sequence length="273" mass="30428">MFEQQAILRSPKLMTRDSLGNDLRQLGIKEGQTLIVHSSLSRIGWVCGGPVAVVQALMDVLTAEGTLVMPAHSGDYSEPSKWQLPPVPESWWEEIRGTMPVFDPQVTPTRGMGAIPECFRTWQGTLRSNHPALSFAAWGKNAERITREHSLEYALGERSPLARLYELGAQVLLLGVGYDSNTSFHLAENRIPNPPETLEGAPVLENGKRVWKAYREIAFDTDRFEEIGAEFEKARPVTKGSIGVAESRLFDLREGVDFATEWLKERTGGVHTE</sequence>
<keyword evidence="6" id="KW-1185">Reference proteome</keyword>
<dbReference type="EMBL" id="JACJVQ010000019">
    <property type="protein sequence ID" value="MBB6636793.1"/>
    <property type="molecule type" value="Genomic_DNA"/>
</dbReference>
<keyword evidence="4" id="KW-0046">Antibiotic resistance</keyword>
<protein>
    <recommendedName>
        <fullName evidence="4">Aminoglycoside N(3)-acetyltransferase</fullName>
        <ecNumber evidence="4">2.3.1.-</ecNumber>
    </recommendedName>
</protein>
<name>A0A841SX16_9BACL</name>
<evidence type="ECO:0000256" key="3">
    <source>
        <dbReference type="ARBA" id="ARBA00023315"/>
    </source>
</evidence>
<organism evidence="5 6">
    <name type="scientific">Cohnella thailandensis</name>
    <dbReference type="NCBI Taxonomy" id="557557"/>
    <lineage>
        <taxon>Bacteria</taxon>
        <taxon>Bacillati</taxon>
        <taxon>Bacillota</taxon>
        <taxon>Bacilli</taxon>
        <taxon>Bacillales</taxon>
        <taxon>Paenibacillaceae</taxon>
        <taxon>Cohnella</taxon>
    </lineage>
</organism>
<evidence type="ECO:0000256" key="4">
    <source>
        <dbReference type="RuleBase" id="RU365031"/>
    </source>
</evidence>
<proteinExistence type="inferred from homology"/>